<organism evidence="4 5">
    <name type="scientific">Paramecium sonneborni</name>
    <dbReference type="NCBI Taxonomy" id="65129"/>
    <lineage>
        <taxon>Eukaryota</taxon>
        <taxon>Sar</taxon>
        <taxon>Alveolata</taxon>
        <taxon>Ciliophora</taxon>
        <taxon>Intramacronucleata</taxon>
        <taxon>Oligohymenophorea</taxon>
        <taxon>Peniculida</taxon>
        <taxon>Parameciidae</taxon>
        <taxon>Paramecium</taxon>
    </lineage>
</organism>
<dbReference type="OrthoDB" id="306351at2759"/>
<feature type="coiled-coil region" evidence="1">
    <location>
        <begin position="299"/>
        <end position="375"/>
    </location>
</feature>
<keyword evidence="5" id="KW-1185">Reference proteome</keyword>
<evidence type="ECO:0000313" key="5">
    <source>
        <dbReference type="Proteomes" id="UP000692954"/>
    </source>
</evidence>
<comment type="caution">
    <text evidence="4">The sequence shown here is derived from an EMBL/GenBank/DDBJ whole genome shotgun (WGS) entry which is preliminary data.</text>
</comment>
<dbReference type="PANTHER" id="PTHR23322">
    <property type="entry name" value="FAS-ASSOCIATED PROTEIN"/>
    <property type="match status" value="1"/>
</dbReference>
<evidence type="ECO:0000313" key="4">
    <source>
        <dbReference type="EMBL" id="CAD8049421.1"/>
    </source>
</evidence>
<dbReference type="EMBL" id="CAJJDN010000004">
    <property type="protein sequence ID" value="CAD8049421.1"/>
    <property type="molecule type" value="Genomic_DNA"/>
</dbReference>
<dbReference type="Pfam" id="PF14555">
    <property type="entry name" value="UBA_4"/>
    <property type="match status" value="1"/>
</dbReference>
<evidence type="ECO:0000256" key="1">
    <source>
        <dbReference type="SAM" id="Coils"/>
    </source>
</evidence>
<dbReference type="InterPro" id="IPR001012">
    <property type="entry name" value="UBX_dom"/>
</dbReference>
<evidence type="ECO:0000259" key="3">
    <source>
        <dbReference type="Pfam" id="PF00789"/>
    </source>
</evidence>
<reference evidence="4" key="1">
    <citation type="submission" date="2021-01" db="EMBL/GenBank/DDBJ databases">
        <authorList>
            <consortium name="Genoscope - CEA"/>
            <person name="William W."/>
        </authorList>
    </citation>
    <scope>NUCLEOTIDE SEQUENCE</scope>
</reference>
<feature type="domain" description="UBX" evidence="3">
    <location>
        <begin position="388"/>
        <end position="453"/>
    </location>
</feature>
<protein>
    <recommendedName>
        <fullName evidence="3">UBX domain-containing protein</fullName>
    </recommendedName>
</protein>
<sequence>MQPPSQDEEIINFMSITGCSDFQKALSYMQMADNKLDNAIQLYMDFEGGMSQKSQQKELQEKQQQRPVIQETPKRQVQSLNQGIQRQTQDVALVEKYRKYQEEKRAKEDGLVKKTFQIGANIFSYIFKNQPNHGNDFLKYLQQHQIQTEINFQPGNFQEKIKNVNQETRPLLVYLHNNQNIQIFQKMSNCKNFVTNLNKNYLILGFLNNQQVYEQLPNKPEPPAILIYKLDIVDEVVLMDQYTLTTDTNFEELAQKIKTIRAQFNKEYIYIENIKKEVNSPNQFNFNSLIYTQQNFYQVQQQQQQQDQVQIQRQKEMQRERDLLIQSQKEAYQYAEQQAMEKKRKDEELKLQEQAKQLEQQKKEEQRLLKKATLLSNLPEEPQNQQGISILFRFINATRTRRFNFNDKIQILFDFVQSQEDECFHDPYAEIDLIQNFPRLSLKDKIELTISEVFIDSEMEQLIVDEQE</sequence>
<name>A0A8S1K401_9CILI</name>
<dbReference type="Proteomes" id="UP000692954">
    <property type="component" value="Unassembled WGS sequence"/>
</dbReference>
<feature type="compositionally biased region" description="Basic and acidic residues" evidence="2">
    <location>
        <begin position="55"/>
        <end position="64"/>
    </location>
</feature>
<dbReference type="GO" id="GO:0043130">
    <property type="term" value="F:ubiquitin binding"/>
    <property type="evidence" value="ECO:0007669"/>
    <property type="project" value="TreeGrafter"/>
</dbReference>
<dbReference type="Pfam" id="PF00789">
    <property type="entry name" value="UBX"/>
    <property type="match status" value="1"/>
</dbReference>
<feature type="region of interest" description="Disordered" evidence="2">
    <location>
        <begin position="52"/>
        <end position="82"/>
    </location>
</feature>
<gene>
    <name evidence="4" type="ORF">PSON_ATCC_30995.1.T0040109</name>
</gene>
<evidence type="ECO:0000256" key="2">
    <source>
        <dbReference type="SAM" id="MobiDB-lite"/>
    </source>
</evidence>
<dbReference type="PANTHER" id="PTHR23322:SF93">
    <property type="entry name" value="UBX DOMAIN-CONTAINING PROTEIN 8"/>
    <property type="match status" value="1"/>
</dbReference>
<proteinExistence type="predicted"/>
<dbReference type="InterPro" id="IPR050730">
    <property type="entry name" value="UBX_domain-protein"/>
</dbReference>
<keyword evidence="1" id="KW-0175">Coiled coil</keyword>
<accession>A0A8S1K401</accession>
<dbReference type="AlphaFoldDB" id="A0A8S1K401"/>